<proteinExistence type="predicted"/>
<organism evidence="1 2">
    <name type="scientific">Armillaria tabescens</name>
    <name type="common">Ringless honey mushroom</name>
    <name type="synonym">Agaricus tabescens</name>
    <dbReference type="NCBI Taxonomy" id="1929756"/>
    <lineage>
        <taxon>Eukaryota</taxon>
        <taxon>Fungi</taxon>
        <taxon>Dikarya</taxon>
        <taxon>Basidiomycota</taxon>
        <taxon>Agaricomycotina</taxon>
        <taxon>Agaricomycetes</taxon>
        <taxon>Agaricomycetidae</taxon>
        <taxon>Agaricales</taxon>
        <taxon>Marasmiineae</taxon>
        <taxon>Physalacriaceae</taxon>
        <taxon>Desarmillaria</taxon>
    </lineage>
</organism>
<gene>
    <name evidence="1" type="ORF">EV420DRAFT_1484478</name>
</gene>
<dbReference type="RefSeq" id="XP_060325400.1">
    <property type="nucleotide sequence ID" value="XM_060470081.1"/>
</dbReference>
<accession>A0AA39MSX1</accession>
<dbReference type="EMBL" id="JAUEPS010000051">
    <property type="protein sequence ID" value="KAK0445053.1"/>
    <property type="molecule type" value="Genomic_DNA"/>
</dbReference>
<keyword evidence="2" id="KW-1185">Reference proteome</keyword>
<comment type="caution">
    <text evidence="1">The sequence shown here is derived from an EMBL/GenBank/DDBJ whole genome shotgun (WGS) entry which is preliminary data.</text>
</comment>
<sequence length="201" mass="22355">MAAYNVVHNVPLPYPFNGENDTHIPSLHAPSVLGDRREGLDDDIDVRQGELRDLLGHSGELAAAEVIARMENLFTHAFGNTILDKLPGTIYTEVIKGDEGAEPPCLSIRGPDYRLPHFQDYEARWIEITTVRERWGRVRYPFIHTVHNEEKLTLGGSVFERSWYGNGIITEILLVTPSYVVFNEDAQGNAAGDEPMGKGGA</sequence>
<name>A0AA39MSX1_ARMTA</name>
<evidence type="ECO:0000313" key="1">
    <source>
        <dbReference type="EMBL" id="KAK0445053.1"/>
    </source>
</evidence>
<dbReference type="GeneID" id="85353629"/>
<dbReference type="AlphaFoldDB" id="A0AA39MSX1"/>
<reference evidence="1" key="1">
    <citation type="submission" date="2023-06" db="EMBL/GenBank/DDBJ databases">
        <authorList>
            <consortium name="Lawrence Berkeley National Laboratory"/>
            <person name="Ahrendt S."/>
            <person name="Sahu N."/>
            <person name="Indic B."/>
            <person name="Wong-Bajracharya J."/>
            <person name="Merenyi Z."/>
            <person name="Ke H.-M."/>
            <person name="Monk M."/>
            <person name="Kocsube S."/>
            <person name="Drula E."/>
            <person name="Lipzen A."/>
            <person name="Balint B."/>
            <person name="Henrissat B."/>
            <person name="Andreopoulos B."/>
            <person name="Martin F.M."/>
            <person name="Harder C.B."/>
            <person name="Rigling D."/>
            <person name="Ford K.L."/>
            <person name="Foster G.D."/>
            <person name="Pangilinan J."/>
            <person name="Papanicolaou A."/>
            <person name="Barry K."/>
            <person name="LaButti K."/>
            <person name="Viragh M."/>
            <person name="Koriabine M."/>
            <person name="Yan M."/>
            <person name="Riley R."/>
            <person name="Champramary S."/>
            <person name="Plett K.L."/>
            <person name="Tsai I.J."/>
            <person name="Slot J."/>
            <person name="Sipos G."/>
            <person name="Plett J."/>
            <person name="Nagy L.G."/>
            <person name="Grigoriev I.V."/>
        </authorList>
    </citation>
    <scope>NUCLEOTIDE SEQUENCE</scope>
    <source>
        <strain evidence="1">CCBAS 213</strain>
    </source>
</reference>
<dbReference type="Proteomes" id="UP001175211">
    <property type="component" value="Unassembled WGS sequence"/>
</dbReference>
<evidence type="ECO:0000313" key="2">
    <source>
        <dbReference type="Proteomes" id="UP001175211"/>
    </source>
</evidence>
<protein>
    <submittedName>
        <fullName evidence="1">Uncharacterized protein</fullName>
    </submittedName>
</protein>